<sequence>MKSAAFLVLAYAHAQSNYTVTEIYSSNNLKVDVYTKTWEPTKGNTVAKLVFVHGFNDMSSHYNDIFSKFAEAGIKVHAFDQVGCGKTGERANKLGGAMGMDRVRIDIDDAIERIYDTKTPLFLMGHSLGGSTVIDYLARGNKRDLVYGAIASCTPNKNIANFIAPAFELAPESQPGDLAIDAIRGLAFLTPNVKVHFPLDANFLSRNKTYVEEVKKEPLQTSLWASIQVQDFINGGKYILDGGHKKIKISRVLIAHGSGDRITNRITSEKVAQLLSRQDWQKADRFKMYPEAYHELHNDVNKDEVIADYIKWILGQIGTKPFWKKLLSGSKKS</sequence>
<organism evidence="1 2">
    <name type="scientific">Entomophthora muscae</name>
    <dbReference type="NCBI Taxonomy" id="34485"/>
    <lineage>
        <taxon>Eukaryota</taxon>
        <taxon>Fungi</taxon>
        <taxon>Fungi incertae sedis</taxon>
        <taxon>Zoopagomycota</taxon>
        <taxon>Entomophthoromycotina</taxon>
        <taxon>Entomophthoromycetes</taxon>
        <taxon>Entomophthorales</taxon>
        <taxon>Entomophthoraceae</taxon>
        <taxon>Entomophthora</taxon>
    </lineage>
</organism>
<protein>
    <submittedName>
        <fullName evidence="1">Uncharacterized protein</fullName>
    </submittedName>
</protein>
<proteinExistence type="predicted"/>
<gene>
    <name evidence="1" type="ORF">DSO57_1032769</name>
</gene>
<evidence type="ECO:0000313" key="1">
    <source>
        <dbReference type="EMBL" id="KAJ9071896.1"/>
    </source>
</evidence>
<reference evidence="1" key="1">
    <citation type="submission" date="2022-04" db="EMBL/GenBank/DDBJ databases">
        <title>Genome of the entomopathogenic fungus Entomophthora muscae.</title>
        <authorList>
            <person name="Elya C."/>
            <person name="Lovett B.R."/>
            <person name="Lee E."/>
            <person name="Macias A.M."/>
            <person name="Hajek A.E."/>
            <person name="De Bivort B.L."/>
            <person name="Kasson M.T."/>
            <person name="De Fine Licht H.H."/>
            <person name="Stajich J.E."/>
        </authorList>
    </citation>
    <scope>NUCLEOTIDE SEQUENCE</scope>
    <source>
        <strain evidence="1">Berkeley</strain>
    </source>
</reference>
<keyword evidence="2" id="KW-1185">Reference proteome</keyword>
<accession>A0ACC2TBF8</accession>
<comment type="caution">
    <text evidence="1">The sequence shown here is derived from an EMBL/GenBank/DDBJ whole genome shotgun (WGS) entry which is preliminary data.</text>
</comment>
<evidence type="ECO:0000313" key="2">
    <source>
        <dbReference type="Proteomes" id="UP001165960"/>
    </source>
</evidence>
<dbReference type="Proteomes" id="UP001165960">
    <property type="component" value="Unassembled WGS sequence"/>
</dbReference>
<name>A0ACC2TBF8_9FUNG</name>
<dbReference type="EMBL" id="QTSX02003089">
    <property type="protein sequence ID" value="KAJ9071896.1"/>
    <property type="molecule type" value="Genomic_DNA"/>
</dbReference>